<dbReference type="EMBL" id="CP012172">
    <property type="protein sequence ID" value="AKV73464.1"/>
    <property type="molecule type" value="Genomic_DNA"/>
</dbReference>
<evidence type="ECO:0000256" key="2">
    <source>
        <dbReference type="ARBA" id="ARBA00022692"/>
    </source>
</evidence>
<evidence type="ECO:0000313" key="9">
    <source>
        <dbReference type="EMBL" id="AKV75706.1"/>
    </source>
</evidence>
<evidence type="ECO:0000313" key="11">
    <source>
        <dbReference type="EMBL" id="AKV80198.1"/>
    </source>
</evidence>
<feature type="transmembrane region" description="Helical" evidence="5">
    <location>
        <begin position="206"/>
        <end position="225"/>
    </location>
</feature>
<feature type="domain" description="Sodium/calcium exchanger membrane region" evidence="6">
    <location>
        <begin position="68"/>
        <end position="170"/>
    </location>
</feature>
<feature type="transmembrane region" description="Helical" evidence="5">
    <location>
        <begin position="246"/>
        <end position="267"/>
    </location>
</feature>
<dbReference type="Proteomes" id="UP000068832">
    <property type="component" value="Chromosome"/>
</dbReference>
<evidence type="ECO:0000313" key="10">
    <source>
        <dbReference type="EMBL" id="AKV77953.1"/>
    </source>
</evidence>
<dbReference type="InterPro" id="IPR004837">
    <property type="entry name" value="NaCa_Exmemb"/>
</dbReference>
<dbReference type="EMBL" id="CP012175">
    <property type="protein sequence ID" value="AKV80198.1"/>
    <property type="molecule type" value="Genomic_DNA"/>
</dbReference>
<gene>
    <name evidence="7" type="ORF">HA72_0303</name>
    <name evidence="8" type="ORF">MsedA_0315</name>
    <name evidence="9" type="ORF">MsedB_0315</name>
    <name evidence="10" type="ORF">MsedC_0314</name>
    <name evidence="11" type="ORF">MsedD_0315</name>
    <name evidence="12" type="ORF">MsedE_0315</name>
</gene>
<reference evidence="15 16" key="2">
    <citation type="journal article" date="2015" name="Genome Announc.">
        <title>Complete Genome Sequences of Evolved Arsenate-Resistant Metallosphaera sedula Strains.</title>
        <authorList>
            <person name="Ai C."/>
            <person name="McCarthy S."/>
            <person name="Schackwitz W."/>
            <person name="Martin J."/>
            <person name="Lipzen A."/>
            <person name="Blum P."/>
        </authorList>
    </citation>
    <scope>NUCLEOTIDE SEQUENCE [LARGE SCALE GENOMIC DNA]</scope>
    <source>
        <strain evidence="10 16">ARS120-1</strain>
        <strain evidence="11 15">ARS120-2</strain>
        <strain evidence="8 18">ARS50-1</strain>
        <strain evidence="9 17">ARS50-2</strain>
    </source>
</reference>
<reference evidence="12 14" key="3">
    <citation type="submission" date="2015-07" db="EMBL/GenBank/DDBJ databases">
        <title>Physiological, transcriptional responses and genome re-sequencing of acid resistant extremely thermoacidophilic Metallosphaera sedula SARC-M1.</title>
        <authorList>
            <person name="Ai C."/>
            <person name="McCarthy S."/>
            <person name="Eckrich V."/>
            <person name="Rudrappa D."/>
            <person name="Qiu G."/>
            <person name="Blum P."/>
        </authorList>
    </citation>
    <scope>NUCLEOTIDE SEQUENCE [LARGE SCALE GENOMIC DNA]</scope>
    <source>
        <strain evidence="12 14">SARC-M1</strain>
    </source>
</reference>
<evidence type="ECO:0000313" key="7">
    <source>
        <dbReference type="EMBL" id="AIM26467.1"/>
    </source>
</evidence>
<feature type="transmembrane region" description="Helical" evidence="5">
    <location>
        <begin position="92"/>
        <end position="118"/>
    </location>
</feature>
<evidence type="ECO:0000313" key="17">
    <source>
        <dbReference type="Proteomes" id="UP000062475"/>
    </source>
</evidence>
<feature type="transmembrane region" description="Helical" evidence="5">
    <location>
        <begin position="66"/>
        <end position="86"/>
    </location>
</feature>
<keyword evidence="2 5" id="KW-0812">Transmembrane</keyword>
<dbReference type="EMBL" id="CP012174">
    <property type="protein sequence ID" value="AKV77953.1"/>
    <property type="molecule type" value="Genomic_DNA"/>
</dbReference>
<evidence type="ECO:0000313" key="18">
    <source>
        <dbReference type="Proteomes" id="UP000068832"/>
    </source>
</evidence>
<dbReference type="OMA" id="MILWIAS"/>
<dbReference type="Proteomes" id="UP000029084">
    <property type="component" value="Chromosome"/>
</dbReference>
<dbReference type="Proteomes" id="UP000061362">
    <property type="component" value="Chromosome"/>
</dbReference>
<evidence type="ECO:0000256" key="4">
    <source>
        <dbReference type="ARBA" id="ARBA00023136"/>
    </source>
</evidence>
<name>A0A088E3T4_9CREN</name>
<keyword evidence="4 5" id="KW-0472">Membrane</keyword>
<dbReference type="AlphaFoldDB" id="A0A088E3T4"/>
<feature type="transmembrane region" description="Helical" evidence="5">
    <location>
        <begin position="153"/>
        <end position="169"/>
    </location>
</feature>
<organism evidence="7 13">
    <name type="scientific">Metallosphaera sedula</name>
    <dbReference type="NCBI Taxonomy" id="43687"/>
    <lineage>
        <taxon>Archaea</taxon>
        <taxon>Thermoproteota</taxon>
        <taxon>Thermoprotei</taxon>
        <taxon>Sulfolobales</taxon>
        <taxon>Sulfolobaceae</taxon>
        <taxon>Metallosphaera</taxon>
    </lineage>
</organism>
<sequence>MLIAEPFSFSKSSFKGKLINCSSLNTQKLIGNKVVILNVLVTEIASIPLFLLGVELIYRGAKFSSPYVIALISILPELIITLEASFRSNYYVALSTVLGSVISLYVIGVAFFGVVHFIRWKSDFNVGIQREYLFIVVASLFIGLMGLTGRIDVWWGVVLFGLFLAYSVMKVNRRVVRDSKAIPALLVGSVIVWISSSWLLQDIFSLSAMFHVPPYYVAILIVPVMSNLQEISTALRSRKENVMRDLLLGVINENLMASSLLLAIIGFASGVSGIALDSLTPLIEVSFLAGILAYFLIKNGQIKLYDSILMMLGVLVFIGMFRL</sequence>
<dbReference type="PATRIC" id="fig|43687.5.peg.309"/>
<keyword evidence="3 5" id="KW-1133">Transmembrane helix</keyword>
<dbReference type="EMBL" id="CP012173">
    <property type="protein sequence ID" value="AKV75706.1"/>
    <property type="molecule type" value="Genomic_DNA"/>
</dbReference>
<dbReference type="InterPro" id="IPR044880">
    <property type="entry name" value="NCX_ion-bd_dom_sf"/>
</dbReference>
<evidence type="ECO:0000313" key="14">
    <source>
        <dbReference type="Proteomes" id="UP000056255"/>
    </source>
</evidence>
<proteinExistence type="predicted"/>
<feature type="transmembrane region" description="Helical" evidence="5">
    <location>
        <begin position="181"/>
        <end position="200"/>
    </location>
</feature>
<reference evidence="7 13" key="1">
    <citation type="journal article" date="2014" name="J. Bacteriol.">
        <title>Role of an Archaeal PitA Transporter in the Copper and Arsenic Resistance of Metallosphaera sedula, an Extreme Thermoacidophile.</title>
        <authorList>
            <person name="McCarthy S."/>
            <person name="Ai C."/>
            <person name="Wheaton G."/>
            <person name="Tevatia R."/>
            <person name="Eckrich V."/>
            <person name="Kelly R."/>
            <person name="Blum P."/>
        </authorList>
    </citation>
    <scope>NUCLEOTIDE SEQUENCE [LARGE SCALE GENOMIC DNA]</scope>
    <source>
        <strain evidence="7 13">CuR1</strain>
    </source>
</reference>
<dbReference type="Proteomes" id="UP000056255">
    <property type="component" value="Chromosome"/>
</dbReference>
<evidence type="ECO:0000313" key="15">
    <source>
        <dbReference type="Proteomes" id="UP000061362"/>
    </source>
</evidence>
<feature type="transmembrane region" description="Helical" evidence="5">
    <location>
        <begin position="34"/>
        <end position="54"/>
    </location>
</feature>
<dbReference type="EMBL" id="CP012176">
    <property type="protein sequence ID" value="AKV82443.1"/>
    <property type="molecule type" value="Genomic_DNA"/>
</dbReference>
<feature type="transmembrane region" description="Helical" evidence="5">
    <location>
        <begin position="304"/>
        <end position="321"/>
    </location>
</feature>
<evidence type="ECO:0000313" key="8">
    <source>
        <dbReference type="EMBL" id="AKV73464.1"/>
    </source>
</evidence>
<dbReference type="Gene3D" id="1.20.1420.30">
    <property type="entry name" value="NCX, central ion-binding region"/>
    <property type="match status" value="1"/>
</dbReference>
<feature type="transmembrane region" description="Helical" evidence="5">
    <location>
        <begin position="130"/>
        <end position="147"/>
    </location>
</feature>
<dbReference type="Pfam" id="PF01699">
    <property type="entry name" value="Na_Ca_ex"/>
    <property type="match status" value="1"/>
</dbReference>
<evidence type="ECO:0000259" key="6">
    <source>
        <dbReference type="Pfam" id="PF01699"/>
    </source>
</evidence>
<dbReference type="Proteomes" id="UP000062398">
    <property type="component" value="Chromosome"/>
</dbReference>
<dbReference type="GO" id="GO:0055085">
    <property type="term" value="P:transmembrane transport"/>
    <property type="evidence" value="ECO:0007669"/>
    <property type="project" value="InterPro"/>
</dbReference>
<accession>A0A088E3T4</accession>
<feature type="transmembrane region" description="Helical" evidence="5">
    <location>
        <begin position="279"/>
        <end position="297"/>
    </location>
</feature>
<dbReference type="EMBL" id="CP008822">
    <property type="protein sequence ID" value="AIM26467.1"/>
    <property type="molecule type" value="Genomic_DNA"/>
</dbReference>
<dbReference type="GO" id="GO:0016020">
    <property type="term" value="C:membrane"/>
    <property type="evidence" value="ECO:0007669"/>
    <property type="project" value="UniProtKB-SubCell"/>
</dbReference>
<evidence type="ECO:0000313" key="13">
    <source>
        <dbReference type="Proteomes" id="UP000029084"/>
    </source>
</evidence>
<evidence type="ECO:0000256" key="3">
    <source>
        <dbReference type="ARBA" id="ARBA00022989"/>
    </source>
</evidence>
<evidence type="ECO:0000313" key="12">
    <source>
        <dbReference type="EMBL" id="AKV82443.1"/>
    </source>
</evidence>
<evidence type="ECO:0000256" key="1">
    <source>
        <dbReference type="ARBA" id="ARBA00004141"/>
    </source>
</evidence>
<dbReference type="Proteomes" id="UP000062475">
    <property type="component" value="Chromosome"/>
</dbReference>
<evidence type="ECO:0000313" key="16">
    <source>
        <dbReference type="Proteomes" id="UP000062398"/>
    </source>
</evidence>
<comment type="subcellular location">
    <subcellularLocation>
        <location evidence="1">Membrane</location>
        <topology evidence="1">Multi-pass membrane protein</topology>
    </subcellularLocation>
</comment>
<evidence type="ECO:0000256" key="5">
    <source>
        <dbReference type="SAM" id="Phobius"/>
    </source>
</evidence>
<protein>
    <submittedName>
        <fullName evidence="8">Sodium:calcium antiporter</fullName>
    </submittedName>
</protein>